<sequence length="336" mass="37705">MNRIISTRAFSTISSRSSALSKHFKNEKSSQLLSRLDGQYSFSKGVFDYPQLVPPQVKTSHISKVIDAAAGTGAWAHDFASLPNVRDRDVQIFACDITTANFRRVDRPAARKINFFQQDVTKPFPNEMLGTFDLANMNYLFYDLTAQGWKTALQNLHDLLKPGGHLILRDFDAILHSHENPPLSIIPQFEEKKPDIMAHMQGTSTLAKMNRIFTGIALHQNFIVDLSYQLPKMLEEASLKVLSSKRVLVPFGACCDLYTSVNGSSLSHSKEFSIENVSQVANMTTLIVTKEDELKLASGVKMTKEEERQNLIKEFGEFAAEKGMVMTASEWVIVRP</sequence>
<dbReference type="CDD" id="cd02440">
    <property type="entry name" value="AdoMet_MTases"/>
    <property type="match status" value="1"/>
</dbReference>
<comment type="caution">
    <text evidence="2">The sequence shown here is derived from an EMBL/GenBank/DDBJ whole genome shotgun (WGS) entry which is preliminary data.</text>
</comment>
<dbReference type="PANTHER" id="PTHR43591">
    <property type="entry name" value="METHYLTRANSFERASE"/>
    <property type="match status" value="1"/>
</dbReference>
<feature type="domain" description="Methyltransferase" evidence="1">
    <location>
        <begin position="65"/>
        <end position="164"/>
    </location>
</feature>
<name>A0AAD4LUP7_9AGAM</name>
<dbReference type="InterPro" id="IPR029063">
    <property type="entry name" value="SAM-dependent_MTases_sf"/>
</dbReference>
<protein>
    <submittedName>
        <fullName evidence="2">S-adenosyl-L-methionine-dependent methyltransferase</fullName>
    </submittedName>
</protein>
<dbReference type="Pfam" id="PF13649">
    <property type="entry name" value="Methyltransf_25"/>
    <property type="match status" value="1"/>
</dbReference>
<evidence type="ECO:0000313" key="3">
    <source>
        <dbReference type="Proteomes" id="UP001203297"/>
    </source>
</evidence>
<dbReference type="InterPro" id="IPR041698">
    <property type="entry name" value="Methyltransf_25"/>
</dbReference>
<reference evidence="2" key="1">
    <citation type="journal article" date="2022" name="New Phytol.">
        <title>Evolutionary transition to the ectomycorrhizal habit in the genomes of a hyperdiverse lineage of mushroom-forming fungi.</title>
        <authorList>
            <person name="Looney B."/>
            <person name="Miyauchi S."/>
            <person name="Morin E."/>
            <person name="Drula E."/>
            <person name="Courty P.E."/>
            <person name="Kohler A."/>
            <person name="Kuo A."/>
            <person name="LaButti K."/>
            <person name="Pangilinan J."/>
            <person name="Lipzen A."/>
            <person name="Riley R."/>
            <person name="Andreopoulos W."/>
            <person name="He G."/>
            <person name="Johnson J."/>
            <person name="Nolan M."/>
            <person name="Tritt A."/>
            <person name="Barry K.W."/>
            <person name="Grigoriev I.V."/>
            <person name="Nagy L.G."/>
            <person name="Hibbett D."/>
            <person name="Henrissat B."/>
            <person name="Matheny P.B."/>
            <person name="Labbe J."/>
            <person name="Martin F.M."/>
        </authorList>
    </citation>
    <scope>NUCLEOTIDE SEQUENCE</scope>
    <source>
        <strain evidence="2">BPL690</strain>
    </source>
</reference>
<organism evidence="2 3">
    <name type="scientific">Multifurca ochricompacta</name>
    <dbReference type="NCBI Taxonomy" id="376703"/>
    <lineage>
        <taxon>Eukaryota</taxon>
        <taxon>Fungi</taxon>
        <taxon>Dikarya</taxon>
        <taxon>Basidiomycota</taxon>
        <taxon>Agaricomycotina</taxon>
        <taxon>Agaricomycetes</taxon>
        <taxon>Russulales</taxon>
        <taxon>Russulaceae</taxon>
        <taxon>Multifurca</taxon>
    </lineage>
</organism>
<dbReference type="Gene3D" id="3.40.50.150">
    <property type="entry name" value="Vaccinia Virus protein VP39"/>
    <property type="match status" value="1"/>
</dbReference>
<evidence type="ECO:0000313" key="2">
    <source>
        <dbReference type="EMBL" id="KAI0291030.1"/>
    </source>
</evidence>
<dbReference type="AlphaFoldDB" id="A0AAD4LUP7"/>
<keyword evidence="2" id="KW-0489">Methyltransferase</keyword>
<accession>A0AAD4LUP7</accession>
<dbReference type="SUPFAM" id="SSF53335">
    <property type="entry name" value="S-adenosyl-L-methionine-dependent methyltransferases"/>
    <property type="match status" value="1"/>
</dbReference>
<dbReference type="EMBL" id="WTXG01000185">
    <property type="protein sequence ID" value="KAI0291030.1"/>
    <property type="molecule type" value="Genomic_DNA"/>
</dbReference>
<dbReference type="GO" id="GO:0032259">
    <property type="term" value="P:methylation"/>
    <property type="evidence" value="ECO:0007669"/>
    <property type="project" value="UniProtKB-KW"/>
</dbReference>
<keyword evidence="3" id="KW-1185">Reference proteome</keyword>
<keyword evidence="2" id="KW-0808">Transferase</keyword>
<gene>
    <name evidence="2" type="ORF">B0F90DRAFT_1671716</name>
</gene>
<proteinExistence type="predicted"/>
<dbReference type="GO" id="GO:0008168">
    <property type="term" value="F:methyltransferase activity"/>
    <property type="evidence" value="ECO:0007669"/>
    <property type="project" value="UniProtKB-KW"/>
</dbReference>
<dbReference type="Proteomes" id="UP001203297">
    <property type="component" value="Unassembled WGS sequence"/>
</dbReference>
<evidence type="ECO:0000259" key="1">
    <source>
        <dbReference type="Pfam" id="PF13649"/>
    </source>
</evidence>